<gene>
    <name evidence="1" type="ORF">CK203_095230</name>
</gene>
<sequence>MVMTWLMNSMNEEIGSNYMCYSTAKELWDNVNQMIWDLFNDYKWKFTDDANHYKQTMEAHRIYKFLVRFNVEFDEVRGGIIGRVPLPKISEVFAEVRRKKVANIFQRGPGEGHGSSAIIVTNRATLEKHAGKSMENQQIGITESPKREAIVQIPRPMLLSMNQSQVPSTRSR</sequence>
<organism evidence="1 2">
    <name type="scientific">Vitis vinifera</name>
    <name type="common">Grape</name>
    <dbReference type="NCBI Taxonomy" id="29760"/>
    <lineage>
        <taxon>Eukaryota</taxon>
        <taxon>Viridiplantae</taxon>
        <taxon>Streptophyta</taxon>
        <taxon>Embryophyta</taxon>
        <taxon>Tracheophyta</taxon>
        <taxon>Spermatophyta</taxon>
        <taxon>Magnoliopsida</taxon>
        <taxon>eudicotyledons</taxon>
        <taxon>Gunneridae</taxon>
        <taxon>Pentapetalae</taxon>
        <taxon>rosids</taxon>
        <taxon>Vitales</taxon>
        <taxon>Vitaceae</taxon>
        <taxon>Viteae</taxon>
        <taxon>Vitis</taxon>
    </lineage>
</organism>
<name>A0A438BPV4_VITVI</name>
<comment type="caution">
    <text evidence="1">The sequence shown here is derived from an EMBL/GenBank/DDBJ whole genome shotgun (WGS) entry which is preliminary data.</text>
</comment>
<evidence type="ECO:0008006" key="3">
    <source>
        <dbReference type="Google" id="ProtNLM"/>
    </source>
</evidence>
<proteinExistence type="predicted"/>
<evidence type="ECO:0000313" key="2">
    <source>
        <dbReference type="Proteomes" id="UP000288805"/>
    </source>
</evidence>
<dbReference type="AlphaFoldDB" id="A0A438BPV4"/>
<evidence type="ECO:0000313" key="1">
    <source>
        <dbReference type="EMBL" id="RVW12991.1"/>
    </source>
</evidence>
<accession>A0A438BPV4</accession>
<reference evidence="1 2" key="1">
    <citation type="journal article" date="2018" name="PLoS Genet.">
        <title>Population sequencing reveals clonal diversity and ancestral inbreeding in the grapevine cultivar Chardonnay.</title>
        <authorList>
            <person name="Roach M.J."/>
            <person name="Johnson D.L."/>
            <person name="Bohlmann J."/>
            <person name="van Vuuren H.J."/>
            <person name="Jones S.J."/>
            <person name="Pretorius I.S."/>
            <person name="Schmidt S.A."/>
            <person name="Borneman A.R."/>
        </authorList>
    </citation>
    <scope>NUCLEOTIDE SEQUENCE [LARGE SCALE GENOMIC DNA]</scope>
    <source>
        <strain evidence="2">cv. Chardonnay</strain>
        <tissue evidence="1">Leaf</tissue>
    </source>
</reference>
<dbReference type="EMBL" id="QGNW01002670">
    <property type="protein sequence ID" value="RVW12991.1"/>
    <property type="molecule type" value="Genomic_DNA"/>
</dbReference>
<protein>
    <recommendedName>
        <fullName evidence="3">Retrotransposon gag domain-containing protein</fullName>
    </recommendedName>
</protein>
<dbReference type="Proteomes" id="UP000288805">
    <property type="component" value="Unassembled WGS sequence"/>
</dbReference>